<proteinExistence type="predicted"/>
<dbReference type="GO" id="GO:0043162">
    <property type="term" value="P:ubiquitin-dependent protein catabolic process via the multivesicular body sorting pathway"/>
    <property type="evidence" value="ECO:0007669"/>
    <property type="project" value="InterPro"/>
</dbReference>
<name>A0A6D2KRH3_9BRAS</name>
<evidence type="ECO:0000313" key="3">
    <source>
        <dbReference type="EMBL" id="CAA7051666.1"/>
    </source>
</evidence>
<dbReference type="InterPro" id="IPR042575">
    <property type="entry name" value="UBAP1_C"/>
</dbReference>
<dbReference type="Proteomes" id="UP000467841">
    <property type="component" value="Unassembled WGS sequence"/>
</dbReference>
<dbReference type="PANTHER" id="PTHR15960:SF5">
    <property type="entry name" value="LD44032P"/>
    <property type="match status" value="1"/>
</dbReference>
<dbReference type="AlphaFoldDB" id="A0A6D2KRH3"/>
<gene>
    <name evidence="3" type="ORF">MERR_LOCUS38901</name>
</gene>
<dbReference type="GO" id="GO:0000813">
    <property type="term" value="C:ESCRT I complex"/>
    <property type="evidence" value="ECO:0007669"/>
    <property type="project" value="InterPro"/>
</dbReference>
<dbReference type="PROSITE" id="PS50030">
    <property type="entry name" value="UBA"/>
    <property type="match status" value="1"/>
</dbReference>
<accession>A0A6D2KRH3</accession>
<feature type="compositionally biased region" description="Low complexity" evidence="1">
    <location>
        <begin position="59"/>
        <end position="75"/>
    </location>
</feature>
<feature type="domain" description="UBA" evidence="2">
    <location>
        <begin position="180"/>
        <end position="222"/>
    </location>
</feature>
<sequence length="224" mass="24374">MDYDFRNKSGPSYGRPMYGTASASPSPASSHPMYGPPGYPKIGQQSGHGQPFFPPPERNSSFQHNSSPFPSSSSSGLGIKVTLKPEYRITPPPQLLPRVGDIPRSNFQFDFGLERKVLAEAEKDNPDWSKFGTENPPPPARFPEPTPSSLGVDPVVMKYAGLNREAVNIAVANYGDNPTKVQEFANGFTAIREMGFPTNAVAEALFMFENDTDKALSHLLHGSS</sequence>
<evidence type="ECO:0000313" key="4">
    <source>
        <dbReference type="Proteomes" id="UP000467841"/>
    </source>
</evidence>
<feature type="region of interest" description="Disordered" evidence="1">
    <location>
        <begin position="1"/>
        <end position="77"/>
    </location>
</feature>
<evidence type="ECO:0000259" key="2">
    <source>
        <dbReference type="PROSITE" id="PS50030"/>
    </source>
</evidence>
<dbReference type="OrthoDB" id="2018023at2759"/>
<organism evidence="3 4">
    <name type="scientific">Microthlaspi erraticum</name>
    <dbReference type="NCBI Taxonomy" id="1685480"/>
    <lineage>
        <taxon>Eukaryota</taxon>
        <taxon>Viridiplantae</taxon>
        <taxon>Streptophyta</taxon>
        <taxon>Embryophyta</taxon>
        <taxon>Tracheophyta</taxon>
        <taxon>Spermatophyta</taxon>
        <taxon>Magnoliopsida</taxon>
        <taxon>eudicotyledons</taxon>
        <taxon>Gunneridae</taxon>
        <taxon>Pentapetalae</taxon>
        <taxon>rosids</taxon>
        <taxon>malvids</taxon>
        <taxon>Brassicales</taxon>
        <taxon>Brassicaceae</taxon>
        <taxon>Coluteocarpeae</taxon>
        <taxon>Microthlaspi</taxon>
    </lineage>
</organism>
<dbReference type="SUPFAM" id="SSF46934">
    <property type="entry name" value="UBA-like"/>
    <property type="match status" value="1"/>
</dbReference>
<dbReference type="EMBL" id="CACVBM020001484">
    <property type="protein sequence ID" value="CAA7051666.1"/>
    <property type="molecule type" value="Genomic_DNA"/>
</dbReference>
<comment type="caution">
    <text evidence="3">The sequence shown here is derived from an EMBL/GenBank/DDBJ whole genome shotgun (WGS) entry which is preliminary data.</text>
</comment>
<evidence type="ECO:0000256" key="1">
    <source>
        <dbReference type="SAM" id="MobiDB-lite"/>
    </source>
</evidence>
<reference evidence="3" key="1">
    <citation type="submission" date="2020-01" db="EMBL/GenBank/DDBJ databases">
        <authorList>
            <person name="Mishra B."/>
        </authorList>
    </citation>
    <scope>NUCLEOTIDE SEQUENCE [LARGE SCALE GENOMIC DNA]</scope>
</reference>
<feature type="compositionally biased region" description="Low complexity" evidence="1">
    <location>
        <begin position="21"/>
        <end position="32"/>
    </location>
</feature>
<dbReference type="GO" id="GO:0043130">
    <property type="term" value="F:ubiquitin binding"/>
    <property type="evidence" value="ECO:0007669"/>
    <property type="project" value="InterPro"/>
</dbReference>
<dbReference type="InterPro" id="IPR038870">
    <property type="entry name" value="UBAP1"/>
</dbReference>
<dbReference type="PANTHER" id="PTHR15960">
    <property type="entry name" value="LD44032P"/>
    <property type="match status" value="1"/>
</dbReference>
<protein>
    <recommendedName>
        <fullName evidence="2">UBA domain-containing protein</fullName>
    </recommendedName>
</protein>
<dbReference type="Gene3D" id="1.20.120.1920">
    <property type="entry name" value="UBAP1 SOUBA domain"/>
    <property type="match status" value="1"/>
</dbReference>
<dbReference type="InterPro" id="IPR015940">
    <property type="entry name" value="UBA"/>
</dbReference>
<keyword evidence="4" id="KW-1185">Reference proteome</keyword>
<dbReference type="InterPro" id="IPR009060">
    <property type="entry name" value="UBA-like_sf"/>
</dbReference>